<protein>
    <submittedName>
        <fullName evidence="4">WD40 repeat-like protein</fullName>
    </submittedName>
</protein>
<dbReference type="GO" id="GO:0000398">
    <property type="term" value="P:mRNA splicing, via spliceosome"/>
    <property type="evidence" value="ECO:0007669"/>
    <property type="project" value="TreeGrafter"/>
</dbReference>
<gene>
    <name evidence="4" type="ORF">LY89DRAFT_735841</name>
</gene>
<organism evidence="4 5">
    <name type="scientific">Mollisia scopiformis</name>
    <name type="common">Conifer needle endophyte fungus</name>
    <name type="synonym">Phialocephala scopiformis</name>
    <dbReference type="NCBI Taxonomy" id="149040"/>
    <lineage>
        <taxon>Eukaryota</taxon>
        <taxon>Fungi</taxon>
        <taxon>Dikarya</taxon>
        <taxon>Ascomycota</taxon>
        <taxon>Pezizomycotina</taxon>
        <taxon>Leotiomycetes</taxon>
        <taxon>Helotiales</taxon>
        <taxon>Mollisiaceae</taxon>
        <taxon>Mollisia</taxon>
    </lineage>
</organism>
<dbReference type="Gene3D" id="2.130.10.10">
    <property type="entry name" value="YVTN repeat-like/Quinoprotein amine dehydrogenase"/>
    <property type="match status" value="1"/>
</dbReference>
<dbReference type="PROSITE" id="PS00678">
    <property type="entry name" value="WD_REPEATS_1"/>
    <property type="match status" value="2"/>
</dbReference>
<evidence type="ECO:0000256" key="1">
    <source>
        <dbReference type="ARBA" id="ARBA00022574"/>
    </source>
</evidence>
<dbReference type="SMART" id="SM00320">
    <property type="entry name" value="WD40"/>
    <property type="match status" value="6"/>
</dbReference>
<name>A0A194X4L9_MOLSC</name>
<dbReference type="PROSITE" id="PS50082">
    <property type="entry name" value="WD_REPEATS_2"/>
    <property type="match status" value="4"/>
</dbReference>
<evidence type="ECO:0000313" key="5">
    <source>
        <dbReference type="Proteomes" id="UP000070700"/>
    </source>
</evidence>
<dbReference type="PRINTS" id="PR00320">
    <property type="entry name" value="GPROTEINBRPT"/>
</dbReference>
<reference evidence="4 5" key="1">
    <citation type="submission" date="2015-10" db="EMBL/GenBank/DDBJ databases">
        <title>Full genome of DAOMC 229536 Phialocephala scopiformis, a fungal endophyte of spruce producing the potent anti-insectan compound rugulosin.</title>
        <authorList>
            <consortium name="DOE Joint Genome Institute"/>
            <person name="Walker A.K."/>
            <person name="Frasz S.L."/>
            <person name="Seifert K.A."/>
            <person name="Miller J.D."/>
            <person name="Mondo S.J."/>
            <person name="Labutti K."/>
            <person name="Lipzen A."/>
            <person name="Dockter R."/>
            <person name="Kennedy M."/>
            <person name="Grigoriev I.V."/>
            <person name="Spatafora J.W."/>
        </authorList>
    </citation>
    <scope>NUCLEOTIDE SEQUENCE [LARGE SCALE GENOMIC DNA]</scope>
    <source>
        <strain evidence="4 5">CBS 120377</strain>
    </source>
</reference>
<dbReference type="InParanoid" id="A0A194X4L9"/>
<feature type="repeat" description="WD" evidence="3">
    <location>
        <begin position="174"/>
        <end position="213"/>
    </location>
</feature>
<sequence length="373" mass="40035">MATDGFSSLASTVVSSQGGVVTCMKATAKNVFLGLDNGTVSILDADGRSEKNLKAGQKGVWCLDVWEDETVEEWIVVGGVDLLGVWSLRSLWVPFFSILAGHSNCAPVMWERGLDASAMGVASPDYEEKKADLVGHTSTVRCVKTLSSTTLISSSRDSTLRVWDIETATCTAVLEGHSLCVRSLAVCGDIVASVSYDHDGRVWNLQSNKCTHVLKGHESQVYAVDFDGKVIVTGGLDHTARVWYPDSGSCLAVLRVDAGLVSHLQLLPNVILGGDNTGTMHMWSLEDYSKVHTVKAHDNSVTSMRCTGSNIVTGGSDGKVKLWNLSTGTLLQELATSEAVWKVTITNQHTIAVFSRSNEVVLEIWAAVASTTE</sequence>
<dbReference type="AlphaFoldDB" id="A0A194X4L9"/>
<dbReference type="CDD" id="cd00200">
    <property type="entry name" value="WD40"/>
    <property type="match status" value="1"/>
</dbReference>
<dbReference type="InterPro" id="IPR001680">
    <property type="entry name" value="WD40_rpt"/>
</dbReference>
<dbReference type="PROSITE" id="PS50294">
    <property type="entry name" value="WD_REPEATS_REGION"/>
    <property type="match status" value="3"/>
</dbReference>
<evidence type="ECO:0000256" key="3">
    <source>
        <dbReference type="PROSITE-ProRule" id="PRU00221"/>
    </source>
</evidence>
<feature type="repeat" description="WD" evidence="3">
    <location>
        <begin position="133"/>
        <end position="173"/>
    </location>
</feature>
<evidence type="ECO:0000313" key="4">
    <source>
        <dbReference type="EMBL" id="KUJ14767.1"/>
    </source>
</evidence>
<dbReference type="GO" id="GO:0030621">
    <property type="term" value="F:U4 snRNA binding"/>
    <property type="evidence" value="ECO:0007669"/>
    <property type="project" value="TreeGrafter"/>
</dbReference>
<feature type="repeat" description="WD" evidence="3">
    <location>
        <begin position="294"/>
        <end position="333"/>
    </location>
</feature>
<dbReference type="SUPFAM" id="SSF50978">
    <property type="entry name" value="WD40 repeat-like"/>
    <property type="match status" value="2"/>
</dbReference>
<keyword evidence="5" id="KW-1185">Reference proteome</keyword>
<keyword evidence="1 3" id="KW-0853">WD repeat</keyword>
<proteinExistence type="predicted"/>
<dbReference type="InterPro" id="IPR036322">
    <property type="entry name" value="WD40_repeat_dom_sf"/>
</dbReference>
<dbReference type="GeneID" id="28829776"/>
<dbReference type="KEGG" id="psco:LY89DRAFT_735841"/>
<dbReference type="Proteomes" id="UP000070700">
    <property type="component" value="Unassembled WGS sequence"/>
</dbReference>
<accession>A0A194X4L9</accession>
<dbReference type="RefSeq" id="XP_018069122.1">
    <property type="nucleotide sequence ID" value="XM_018220050.1"/>
</dbReference>
<dbReference type="OrthoDB" id="190105at2759"/>
<dbReference type="PANTHER" id="PTHR19846">
    <property type="entry name" value="WD40 REPEAT PROTEIN"/>
    <property type="match status" value="1"/>
</dbReference>
<dbReference type="InterPro" id="IPR020472">
    <property type="entry name" value="WD40_PAC1"/>
</dbReference>
<dbReference type="InterPro" id="IPR015943">
    <property type="entry name" value="WD40/YVTN_repeat-like_dom_sf"/>
</dbReference>
<dbReference type="PANTHER" id="PTHR19846:SF0">
    <property type="entry name" value="PRE-MRNA PROCESSING FACTOR 4"/>
    <property type="match status" value="1"/>
</dbReference>
<dbReference type="STRING" id="149040.A0A194X4L9"/>
<keyword evidence="2" id="KW-0677">Repeat</keyword>
<dbReference type="InterPro" id="IPR019775">
    <property type="entry name" value="WD40_repeat_CS"/>
</dbReference>
<evidence type="ECO:0000256" key="2">
    <source>
        <dbReference type="ARBA" id="ARBA00022737"/>
    </source>
</evidence>
<dbReference type="GO" id="GO:0017070">
    <property type="term" value="F:U6 snRNA binding"/>
    <property type="evidence" value="ECO:0007669"/>
    <property type="project" value="TreeGrafter"/>
</dbReference>
<dbReference type="Pfam" id="PF00400">
    <property type="entry name" value="WD40"/>
    <property type="match status" value="4"/>
</dbReference>
<dbReference type="GO" id="GO:0046540">
    <property type="term" value="C:U4/U6 x U5 tri-snRNP complex"/>
    <property type="evidence" value="ECO:0007669"/>
    <property type="project" value="TreeGrafter"/>
</dbReference>
<dbReference type="EMBL" id="KQ947419">
    <property type="protein sequence ID" value="KUJ14767.1"/>
    <property type="molecule type" value="Genomic_DNA"/>
</dbReference>
<feature type="repeat" description="WD" evidence="3">
    <location>
        <begin position="214"/>
        <end position="253"/>
    </location>
</feature>